<dbReference type="GO" id="GO:0005524">
    <property type="term" value="F:ATP binding"/>
    <property type="evidence" value="ECO:0007669"/>
    <property type="project" value="UniProtKB-KW"/>
</dbReference>
<gene>
    <name evidence="6" type="ORF">TTHERM_00129300</name>
</gene>
<dbReference type="GO" id="GO:0017110">
    <property type="term" value="F:nucleoside diphosphate phosphatase activity"/>
    <property type="evidence" value="ECO:0007669"/>
    <property type="project" value="TreeGrafter"/>
</dbReference>
<feature type="transmembrane region" description="Helical" evidence="5">
    <location>
        <begin position="16"/>
        <end position="34"/>
    </location>
</feature>
<keyword evidence="5" id="KW-0472">Membrane</keyword>
<proteinExistence type="inferred from homology"/>
<evidence type="ECO:0000256" key="5">
    <source>
        <dbReference type="SAM" id="Phobius"/>
    </source>
</evidence>
<feature type="binding site" evidence="4">
    <location>
        <begin position="203"/>
        <end position="207"/>
    </location>
    <ligand>
        <name>ATP</name>
        <dbReference type="ChEBI" id="CHEBI:30616"/>
    </ligand>
</feature>
<dbReference type="RefSeq" id="XP_001016399.2">
    <property type="nucleotide sequence ID" value="XM_001016399.2"/>
</dbReference>
<dbReference type="Proteomes" id="UP000009168">
    <property type="component" value="Unassembled WGS sequence"/>
</dbReference>
<keyword evidence="4" id="KW-0067">ATP-binding</keyword>
<organism evidence="6 7">
    <name type="scientific">Tetrahymena thermophila (strain SB210)</name>
    <dbReference type="NCBI Taxonomy" id="312017"/>
    <lineage>
        <taxon>Eukaryota</taxon>
        <taxon>Sar</taxon>
        <taxon>Alveolata</taxon>
        <taxon>Ciliophora</taxon>
        <taxon>Intramacronucleata</taxon>
        <taxon>Oligohymenophorea</taxon>
        <taxon>Hymenostomatida</taxon>
        <taxon>Tetrahymenina</taxon>
        <taxon>Tetrahymenidae</taxon>
        <taxon>Tetrahymena</taxon>
    </lineage>
</organism>
<name>I7MEE0_TETTS</name>
<dbReference type="eggNOG" id="KOG1386">
    <property type="taxonomic scope" value="Eukaryota"/>
</dbReference>
<dbReference type="InterPro" id="IPR000407">
    <property type="entry name" value="GDA1_CD39_NTPase"/>
</dbReference>
<dbReference type="PANTHER" id="PTHR11782">
    <property type="entry name" value="ADENOSINE/GUANOSINE DIPHOSPHATASE"/>
    <property type="match status" value="1"/>
</dbReference>
<evidence type="ECO:0000313" key="7">
    <source>
        <dbReference type="Proteomes" id="UP000009168"/>
    </source>
</evidence>
<keyword evidence="4" id="KW-0547">Nucleotide-binding</keyword>
<dbReference type="STRING" id="312017.I7MEE0"/>
<dbReference type="GO" id="GO:0009134">
    <property type="term" value="P:nucleoside diphosphate catabolic process"/>
    <property type="evidence" value="ECO:0007669"/>
    <property type="project" value="TreeGrafter"/>
</dbReference>
<dbReference type="KEGG" id="tet:TTHERM_00129300"/>
<evidence type="ECO:0000256" key="3">
    <source>
        <dbReference type="PIRSR" id="PIRSR600407-1"/>
    </source>
</evidence>
<dbReference type="Pfam" id="PF01150">
    <property type="entry name" value="GDA1_CD39"/>
    <property type="match status" value="1"/>
</dbReference>
<protein>
    <submittedName>
        <fullName evidence="6">GDA1/CD39 nucleoside phosphatase family protein</fullName>
    </submittedName>
</protein>
<sequence length="455" mass="52333">MVFLNGLFNFLQKKQIILISTVLIILFSYIVYLTNAAETCYGIVLDAGSSGTKVQIYQWPCLRSSQVPHFNLNATQSKKFHEPLAHFQGQTHKLKAYFDDIFSYINEKVPFIMRQQTPIILGATAGMRLLDQQIQSEIINESKALLSQQGYYFPQSKQNEWCSILTGQQEGAYLWVSVNYLLNMLTFNQNQVTLTVATIELGGASTQIAFLPKTKRIENNQSYDFDMVINGFNDWHIYTYSYLGYGKLKARKNILLSQNPTSSFIIHSPCFFNGYEGIQKINDVLYKIKGLGIYSECRQSILNYLDVNKNNCLFQDVKQCAMQNQYQYLLPAHMVIYASSGIQKAAHLLGFNNQFILRDFSQKTEQLYSLSWKDASLQFQDEEDLGNILFLITYVENLLKFGYNIEIDRQIFVPQKINSVSPGWTLALLMQRVSQLSCRELYGQICLELVNDINY</sequence>
<evidence type="ECO:0000313" key="6">
    <source>
        <dbReference type="EMBL" id="EAR96154.2"/>
    </source>
</evidence>
<dbReference type="InParanoid" id="I7MEE0"/>
<dbReference type="Gene3D" id="3.30.420.40">
    <property type="match status" value="1"/>
</dbReference>
<dbReference type="EMBL" id="GG662699">
    <property type="protein sequence ID" value="EAR96154.2"/>
    <property type="molecule type" value="Genomic_DNA"/>
</dbReference>
<accession>I7MEE0</accession>
<keyword evidence="7" id="KW-1185">Reference proteome</keyword>
<evidence type="ECO:0000256" key="2">
    <source>
        <dbReference type="ARBA" id="ARBA00022801"/>
    </source>
</evidence>
<comment type="similarity">
    <text evidence="1">Belongs to the GDA1/CD39 NTPase family.</text>
</comment>
<keyword evidence="5" id="KW-0812">Transmembrane</keyword>
<feature type="active site" description="Proton acceptor" evidence="3">
    <location>
        <position position="170"/>
    </location>
</feature>
<reference evidence="7" key="1">
    <citation type="journal article" date="2006" name="PLoS Biol.">
        <title>Macronuclear genome sequence of the ciliate Tetrahymena thermophila, a model eukaryote.</title>
        <authorList>
            <person name="Eisen J.A."/>
            <person name="Coyne R.S."/>
            <person name="Wu M."/>
            <person name="Wu D."/>
            <person name="Thiagarajan M."/>
            <person name="Wortman J.R."/>
            <person name="Badger J.H."/>
            <person name="Ren Q."/>
            <person name="Amedeo P."/>
            <person name="Jones K.M."/>
            <person name="Tallon L.J."/>
            <person name="Delcher A.L."/>
            <person name="Salzberg S.L."/>
            <person name="Silva J.C."/>
            <person name="Haas B.J."/>
            <person name="Majoros W.H."/>
            <person name="Farzad M."/>
            <person name="Carlton J.M."/>
            <person name="Smith R.K. Jr."/>
            <person name="Garg J."/>
            <person name="Pearlman R.E."/>
            <person name="Karrer K.M."/>
            <person name="Sun L."/>
            <person name="Manning G."/>
            <person name="Elde N.C."/>
            <person name="Turkewitz A.P."/>
            <person name="Asai D.J."/>
            <person name="Wilkes D.E."/>
            <person name="Wang Y."/>
            <person name="Cai H."/>
            <person name="Collins K."/>
            <person name="Stewart B.A."/>
            <person name="Lee S.R."/>
            <person name="Wilamowska K."/>
            <person name="Weinberg Z."/>
            <person name="Ruzzo W.L."/>
            <person name="Wloga D."/>
            <person name="Gaertig J."/>
            <person name="Frankel J."/>
            <person name="Tsao C.-C."/>
            <person name="Gorovsky M.A."/>
            <person name="Keeling P.J."/>
            <person name="Waller R.F."/>
            <person name="Patron N.J."/>
            <person name="Cherry J.M."/>
            <person name="Stover N.A."/>
            <person name="Krieger C.J."/>
            <person name="del Toro C."/>
            <person name="Ryder H.F."/>
            <person name="Williamson S.C."/>
            <person name="Barbeau R.A."/>
            <person name="Hamilton E.P."/>
            <person name="Orias E."/>
        </authorList>
    </citation>
    <scope>NUCLEOTIDE SEQUENCE [LARGE SCALE GENOMIC DNA]</scope>
    <source>
        <strain evidence="7">SB210</strain>
    </source>
</reference>
<keyword evidence="2" id="KW-0378">Hydrolase</keyword>
<dbReference type="PANTHER" id="PTHR11782:SF83">
    <property type="entry name" value="GUANOSINE-DIPHOSPHATASE"/>
    <property type="match status" value="1"/>
</dbReference>
<keyword evidence="5" id="KW-1133">Transmembrane helix</keyword>
<dbReference type="OrthoDB" id="6372431at2759"/>
<dbReference type="AlphaFoldDB" id="I7MEE0"/>
<dbReference type="CDD" id="cd24003">
    <property type="entry name" value="ASKHA_NBD_GDA1_CD39_NTPase"/>
    <property type="match status" value="1"/>
</dbReference>
<evidence type="ECO:0000256" key="4">
    <source>
        <dbReference type="PIRSR" id="PIRSR600407-2"/>
    </source>
</evidence>
<evidence type="ECO:0000256" key="1">
    <source>
        <dbReference type="ARBA" id="ARBA00009283"/>
    </source>
</evidence>
<dbReference type="GeneID" id="7825669"/>
<dbReference type="Gene3D" id="3.30.420.150">
    <property type="entry name" value="Exopolyphosphatase. Domain 2"/>
    <property type="match status" value="1"/>
</dbReference>
<dbReference type="GO" id="GO:0016020">
    <property type="term" value="C:membrane"/>
    <property type="evidence" value="ECO:0007669"/>
    <property type="project" value="TreeGrafter"/>
</dbReference>